<feature type="compositionally biased region" description="Pro residues" evidence="1">
    <location>
        <begin position="713"/>
        <end position="722"/>
    </location>
</feature>
<dbReference type="AlphaFoldDB" id="A0AAN6X5H8"/>
<sequence>MAGRYSVELLLYLRQSPLCVKPPGLPPAEEWMGPPPEPYRANQTGQKTNDPRKGLDGALSNQENRRPTLDRNGSRNTANPEDMILGPPRTSFASATSMRNPRLGETEKGLKDTDRQDRTGDRFNFRGRGNNDSDNTGDRFGRDGRNNGFRRRGDQDQDNEGWTAVKPRKSFGNEGAERFQGRMGAAGADRTFAGRGVRDRDDQDSGNRRVRNVDFRTRDQDEEEPETPRRNGLTRGKSEPWFKEGGSSGNAGTANTSEPVPSGRERMERKSWRVPEERPAERQNDRHERGYDRRWDRQTRVDNDPEWLDEPAEEPNQGRTEADFKKFMEEMKAAKGGPKPDEKPVSVAVDKPSTDSFFELDQPKILTAPVNRAEDPFFKYHQINLDVSTPAADSRGPAASKGSKSSRFLSLMNSQEEPKQKAEPPTPAATAPPPPPPPPPPAAAPQTGEAKAAEPDNKEKLAFKLLLQKLQNSGLSSVQASGPPPQSILNRFPEPTPLHEFQHGSNVASPEPYQQYGNDRREDSRFRAPPQPSPYEMVSQRPMGPPVQTPPVSRPEQALQDLLAQRPNLPNMSNARPSPGPPAINSNAEFLMHLMRTRPQREPESPHNEQLMGRVPQPAKQVSLPGMSERDHLEYQRERSASQRQQQQMRGQGPPPGFHDENQYHQPDMDARPPQQPTQILQRPPPPGLDHQMHPFHMAGPTGSGAATGQMPPQRPMIPPPGLLNNGPRNVGPMPNMPFPPSFPPPGVQGPGNFHSGPPPPHSGGIPSGPPDGMVGPPRPMQPPPGFFGGPPPGFMPPGMGGFQGGPGGPLPEGLGPAFGGLPSPYERMDRRGMLPPGYRGGP</sequence>
<feature type="compositionally biased region" description="Pro residues" evidence="1">
    <location>
        <begin position="424"/>
        <end position="443"/>
    </location>
</feature>
<feature type="compositionally biased region" description="Low complexity" evidence="1">
    <location>
        <begin position="812"/>
        <end position="823"/>
    </location>
</feature>
<feature type="region of interest" description="Disordered" evidence="1">
    <location>
        <begin position="17"/>
        <end position="322"/>
    </location>
</feature>
<feature type="compositionally biased region" description="Basic and acidic residues" evidence="1">
    <location>
        <begin position="451"/>
        <end position="462"/>
    </location>
</feature>
<dbReference type="Proteomes" id="UP001302126">
    <property type="component" value="Unassembled WGS sequence"/>
</dbReference>
<evidence type="ECO:0000313" key="2">
    <source>
        <dbReference type="EMBL" id="KAK4193753.1"/>
    </source>
</evidence>
<reference evidence="2" key="2">
    <citation type="submission" date="2023-05" db="EMBL/GenBank/DDBJ databases">
        <authorList>
            <consortium name="Lawrence Berkeley National Laboratory"/>
            <person name="Steindorff A."/>
            <person name="Hensen N."/>
            <person name="Bonometti L."/>
            <person name="Westerberg I."/>
            <person name="Brannstrom I.O."/>
            <person name="Guillou S."/>
            <person name="Cros-Aarteil S."/>
            <person name="Calhoun S."/>
            <person name="Haridas S."/>
            <person name="Kuo A."/>
            <person name="Mondo S."/>
            <person name="Pangilinan J."/>
            <person name="Riley R."/>
            <person name="Labutti K."/>
            <person name="Andreopoulos B."/>
            <person name="Lipzen A."/>
            <person name="Chen C."/>
            <person name="Yanf M."/>
            <person name="Daum C."/>
            <person name="Ng V."/>
            <person name="Clum A."/>
            <person name="Ohm R."/>
            <person name="Martin F."/>
            <person name="Silar P."/>
            <person name="Natvig D."/>
            <person name="Lalanne C."/>
            <person name="Gautier V."/>
            <person name="Ament-Velasquez S.L."/>
            <person name="Kruys A."/>
            <person name="Hutchinson M.I."/>
            <person name="Powell A.J."/>
            <person name="Barry K."/>
            <person name="Miller A.N."/>
            <person name="Grigoriev I.V."/>
            <person name="Debuchy R."/>
            <person name="Gladieux P."/>
            <person name="Thoren M.H."/>
            <person name="Johannesson H."/>
        </authorList>
    </citation>
    <scope>NUCLEOTIDE SEQUENCE</scope>
    <source>
        <strain evidence="2">PSN309</strain>
    </source>
</reference>
<feature type="compositionally biased region" description="Polar residues" evidence="1">
    <location>
        <begin position="250"/>
        <end position="259"/>
    </location>
</feature>
<feature type="compositionally biased region" description="Gly residues" evidence="1">
    <location>
        <begin position="799"/>
        <end position="808"/>
    </location>
</feature>
<dbReference type="Pfam" id="PF20566">
    <property type="entry name" value="Eap1"/>
    <property type="match status" value="1"/>
</dbReference>
<feature type="compositionally biased region" description="Acidic residues" evidence="1">
    <location>
        <begin position="304"/>
        <end position="313"/>
    </location>
</feature>
<feature type="region of interest" description="Disordered" evidence="1">
    <location>
        <begin position="388"/>
        <end position="843"/>
    </location>
</feature>
<feature type="compositionally biased region" description="Low complexity" evidence="1">
    <location>
        <begin position="723"/>
        <end position="734"/>
    </location>
</feature>
<feature type="compositionally biased region" description="Low complexity" evidence="1">
    <location>
        <begin position="643"/>
        <end position="652"/>
    </location>
</feature>
<dbReference type="InterPro" id="IPR046784">
    <property type="entry name" value="Eap1"/>
</dbReference>
<accession>A0AAN6X5H8</accession>
<feature type="compositionally biased region" description="Pro residues" evidence="1">
    <location>
        <begin position="735"/>
        <end position="748"/>
    </location>
</feature>
<evidence type="ECO:0000313" key="3">
    <source>
        <dbReference type="Proteomes" id="UP001302126"/>
    </source>
</evidence>
<feature type="compositionally biased region" description="Pro residues" evidence="1">
    <location>
        <begin position="777"/>
        <end position="796"/>
    </location>
</feature>
<feature type="compositionally biased region" description="Basic and acidic residues" evidence="1">
    <location>
        <begin position="196"/>
        <end position="219"/>
    </location>
</feature>
<reference evidence="2" key="1">
    <citation type="journal article" date="2023" name="Mol. Phylogenet. Evol.">
        <title>Genome-scale phylogeny and comparative genomics of the fungal order Sordariales.</title>
        <authorList>
            <person name="Hensen N."/>
            <person name="Bonometti L."/>
            <person name="Westerberg I."/>
            <person name="Brannstrom I.O."/>
            <person name="Guillou S."/>
            <person name="Cros-Aarteil S."/>
            <person name="Calhoun S."/>
            <person name="Haridas S."/>
            <person name="Kuo A."/>
            <person name="Mondo S."/>
            <person name="Pangilinan J."/>
            <person name="Riley R."/>
            <person name="LaButti K."/>
            <person name="Andreopoulos B."/>
            <person name="Lipzen A."/>
            <person name="Chen C."/>
            <person name="Yan M."/>
            <person name="Daum C."/>
            <person name="Ng V."/>
            <person name="Clum A."/>
            <person name="Steindorff A."/>
            <person name="Ohm R.A."/>
            <person name="Martin F."/>
            <person name="Silar P."/>
            <person name="Natvig D.O."/>
            <person name="Lalanne C."/>
            <person name="Gautier V."/>
            <person name="Ament-Velasquez S.L."/>
            <person name="Kruys A."/>
            <person name="Hutchinson M.I."/>
            <person name="Powell A.J."/>
            <person name="Barry K."/>
            <person name="Miller A.N."/>
            <person name="Grigoriev I.V."/>
            <person name="Debuchy R."/>
            <person name="Gladieux P."/>
            <person name="Hiltunen Thoren M."/>
            <person name="Johannesson H."/>
        </authorList>
    </citation>
    <scope>NUCLEOTIDE SEQUENCE</scope>
    <source>
        <strain evidence="2">PSN309</strain>
    </source>
</reference>
<comment type="caution">
    <text evidence="2">The sequence shown here is derived from an EMBL/GenBank/DDBJ whole genome shotgun (WGS) entry which is preliminary data.</text>
</comment>
<name>A0AAN6X5H8_9PEZI</name>
<feature type="compositionally biased region" description="Basic and acidic residues" evidence="1">
    <location>
        <begin position="628"/>
        <end position="641"/>
    </location>
</feature>
<keyword evidence="3" id="KW-1185">Reference proteome</keyword>
<feature type="compositionally biased region" description="Basic and acidic residues" evidence="1">
    <location>
        <begin position="263"/>
        <end position="303"/>
    </location>
</feature>
<feature type="compositionally biased region" description="Polar residues" evidence="1">
    <location>
        <begin position="402"/>
        <end position="415"/>
    </location>
</feature>
<organism evidence="2 3">
    <name type="scientific">Podospora australis</name>
    <dbReference type="NCBI Taxonomy" id="1536484"/>
    <lineage>
        <taxon>Eukaryota</taxon>
        <taxon>Fungi</taxon>
        <taxon>Dikarya</taxon>
        <taxon>Ascomycota</taxon>
        <taxon>Pezizomycotina</taxon>
        <taxon>Sordariomycetes</taxon>
        <taxon>Sordariomycetidae</taxon>
        <taxon>Sordariales</taxon>
        <taxon>Podosporaceae</taxon>
        <taxon>Podospora</taxon>
    </lineage>
</organism>
<feature type="compositionally biased region" description="Basic and acidic residues" evidence="1">
    <location>
        <begin position="658"/>
        <end position="671"/>
    </location>
</feature>
<feature type="compositionally biased region" description="Pro residues" evidence="1">
    <location>
        <begin position="543"/>
        <end position="553"/>
    </location>
</feature>
<evidence type="ECO:0000256" key="1">
    <source>
        <dbReference type="SAM" id="MobiDB-lite"/>
    </source>
</evidence>
<dbReference type="EMBL" id="MU864350">
    <property type="protein sequence ID" value="KAK4193753.1"/>
    <property type="molecule type" value="Genomic_DNA"/>
</dbReference>
<protein>
    <submittedName>
        <fullName evidence="2">Uncharacterized protein</fullName>
    </submittedName>
</protein>
<proteinExistence type="predicted"/>
<feature type="compositionally biased region" description="Basic and acidic residues" evidence="1">
    <location>
        <begin position="63"/>
        <end position="73"/>
    </location>
</feature>
<gene>
    <name evidence="2" type="ORF">QBC35DRAFT_5516</name>
</gene>
<feature type="compositionally biased region" description="Basic and acidic residues" evidence="1">
    <location>
        <begin position="102"/>
        <end position="124"/>
    </location>
</feature>
<feature type="compositionally biased region" description="Basic and acidic residues" evidence="1">
    <location>
        <begin position="136"/>
        <end position="155"/>
    </location>
</feature>
<feature type="compositionally biased region" description="Polar residues" evidence="1">
    <location>
        <begin position="471"/>
        <end position="480"/>
    </location>
</feature>